<evidence type="ECO:0008006" key="3">
    <source>
        <dbReference type="Google" id="ProtNLM"/>
    </source>
</evidence>
<accession>A0A4R5NLJ4</accession>
<dbReference type="OrthoDB" id="2139417at2"/>
<dbReference type="InterPro" id="IPR012505">
    <property type="entry name" value="YbbR"/>
</dbReference>
<dbReference type="EMBL" id="PUFO01000067">
    <property type="protein sequence ID" value="TDG75237.1"/>
    <property type="molecule type" value="Genomic_DNA"/>
</dbReference>
<dbReference type="PANTHER" id="PTHR37804">
    <property type="entry name" value="CDAA REGULATORY PROTEIN CDAR"/>
    <property type="match status" value="1"/>
</dbReference>
<dbReference type="InterPro" id="IPR053154">
    <property type="entry name" value="c-di-AMP_regulator"/>
</dbReference>
<reference evidence="1 2" key="1">
    <citation type="journal article" date="2019" name="Appl. Microbiol. Biotechnol.">
        <title>Uncovering carbohydrate metabolism through a genotype-phenotype association study of 56 lactic acid bacteria genomes.</title>
        <authorList>
            <person name="Buron-Moles G."/>
            <person name="Chailyan A."/>
            <person name="Dolejs I."/>
            <person name="Forster J."/>
            <person name="Miks M.H."/>
        </authorList>
    </citation>
    <scope>NUCLEOTIDE SEQUENCE [LARGE SCALE GENOMIC DNA]</scope>
    <source>
        <strain evidence="1 2">ATCC 49373</strain>
    </source>
</reference>
<evidence type="ECO:0000313" key="2">
    <source>
        <dbReference type="Proteomes" id="UP000294854"/>
    </source>
</evidence>
<sequence>MKNFFNSKWMYRLFALLLAVLLFAYVNSAKVSSTRQQTSTNSGKTSLTATKKESVRVPLQLDVNSQKYFVTGYPEMVKVVLSGPSALVTTTANTQNFKVYASLKGLGTGLHKVKLHIEGLNKDIQSRLTPRTITVDVQTRKTKSFKIQTKYNSNNIAEGYVAGKPTTGTTSVKATGAAGEIARITSVVAQINVPQQAKTSVNSQAIIEALDKSGKTVNVILTPSTTTANLPITANGKTKKVNVKFKAKNGSSNTDYKFTSTTKSIEVIGTSAELADLDDLTVSVDVSGITKTSTKTVSLNSSEYNVKSISPNRIKVKVQATATDDE</sequence>
<dbReference type="PANTHER" id="PTHR37804:SF1">
    <property type="entry name" value="CDAA REGULATORY PROTEIN CDAR"/>
    <property type="match status" value="1"/>
</dbReference>
<dbReference type="Gene3D" id="2.170.120.40">
    <property type="entry name" value="YbbR-like domain"/>
    <property type="match status" value="2"/>
</dbReference>
<proteinExistence type="predicted"/>
<dbReference type="AlphaFoldDB" id="A0A4R5NLJ4"/>
<organism evidence="1 2">
    <name type="scientific">Secundilactobacillus malefermentans</name>
    <dbReference type="NCBI Taxonomy" id="176292"/>
    <lineage>
        <taxon>Bacteria</taxon>
        <taxon>Bacillati</taxon>
        <taxon>Bacillota</taxon>
        <taxon>Bacilli</taxon>
        <taxon>Lactobacillales</taxon>
        <taxon>Lactobacillaceae</taxon>
        <taxon>Secundilactobacillus</taxon>
    </lineage>
</organism>
<dbReference type="RefSeq" id="WP_010620602.1">
    <property type="nucleotide sequence ID" value="NZ_CP042371.1"/>
</dbReference>
<gene>
    <name evidence="1" type="ORF">C5L31_000154</name>
</gene>
<keyword evidence="2" id="KW-1185">Reference proteome</keyword>
<evidence type="ECO:0000313" key="1">
    <source>
        <dbReference type="EMBL" id="TDG75237.1"/>
    </source>
</evidence>
<dbReference type="Pfam" id="PF07949">
    <property type="entry name" value="YbbR"/>
    <property type="match status" value="3"/>
</dbReference>
<dbReference type="Gene3D" id="2.170.120.30">
    <property type="match status" value="1"/>
</dbReference>
<dbReference type="STRING" id="1122149.FD44_GL001325"/>
<comment type="caution">
    <text evidence="1">The sequence shown here is derived from an EMBL/GenBank/DDBJ whole genome shotgun (WGS) entry which is preliminary data.</text>
</comment>
<protein>
    <recommendedName>
        <fullName evidence="3">YbbR-like protein</fullName>
    </recommendedName>
</protein>
<name>A0A4R5NLJ4_9LACO</name>
<dbReference type="Proteomes" id="UP000294854">
    <property type="component" value="Unassembled WGS sequence"/>
</dbReference>